<comment type="caution">
    <text evidence="1">The sequence shown here is derived from an EMBL/GenBank/DDBJ whole genome shotgun (WGS) entry which is preliminary data.</text>
</comment>
<proteinExistence type="predicted"/>
<dbReference type="EMBL" id="JBHSMD010000002">
    <property type="protein sequence ID" value="MFC5492440.1"/>
    <property type="molecule type" value="Genomic_DNA"/>
</dbReference>
<dbReference type="RefSeq" id="WP_345170766.1">
    <property type="nucleotide sequence ID" value="NZ_BAABFQ010000003.1"/>
</dbReference>
<evidence type="ECO:0000313" key="1">
    <source>
        <dbReference type="EMBL" id="MFC5492440.1"/>
    </source>
</evidence>
<evidence type="ECO:0000313" key="2">
    <source>
        <dbReference type="Proteomes" id="UP001595956"/>
    </source>
</evidence>
<protein>
    <submittedName>
        <fullName evidence="1">Uncharacterized protein</fullName>
    </submittedName>
</protein>
<gene>
    <name evidence="1" type="ORF">ACFPKY_04995</name>
</gene>
<keyword evidence="2" id="KW-1185">Reference proteome</keyword>
<organism evidence="1 2">
    <name type="scientific">Nocardioides caricicola</name>
    <dbReference type="NCBI Taxonomy" id="634770"/>
    <lineage>
        <taxon>Bacteria</taxon>
        <taxon>Bacillati</taxon>
        <taxon>Actinomycetota</taxon>
        <taxon>Actinomycetes</taxon>
        <taxon>Propionibacteriales</taxon>
        <taxon>Nocardioidaceae</taxon>
        <taxon>Nocardioides</taxon>
    </lineage>
</organism>
<accession>A0ABW0MVS9</accession>
<sequence length="260" mass="29282">MQSTVVDAVKREIVDYATAGLNRLLEVDEGRYVIKYVPSAWAMQYTVSGRLKVSQTPALTWGTGTYVSPILHPLSTALYGRCGLVARADDAPAWRVFDARKASAQAAYVNWVRSQPIFHDLVLTVHATYTNHFLRDLFRATFQIDCVLFRPDQAADLHTDTLNDTWLLVTDWDSHGGIDPTFSTRLRDARFSVLLDEEFDLLEDGLPIRAADRKLEAATVRRLSRHGTPVAHARADLPQLSLDIVNQYVQDGFVHVYIEP</sequence>
<name>A0ABW0MVS9_9ACTN</name>
<dbReference type="Proteomes" id="UP001595956">
    <property type="component" value="Unassembled WGS sequence"/>
</dbReference>
<reference evidence="2" key="1">
    <citation type="journal article" date="2019" name="Int. J. Syst. Evol. Microbiol.">
        <title>The Global Catalogue of Microorganisms (GCM) 10K type strain sequencing project: providing services to taxonomists for standard genome sequencing and annotation.</title>
        <authorList>
            <consortium name="The Broad Institute Genomics Platform"/>
            <consortium name="The Broad Institute Genome Sequencing Center for Infectious Disease"/>
            <person name="Wu L."/>
            <person name="Ma J."/>
        </authorList>
    </citation>
    <scope>NUCLEOTIDE SEQUENCE [LARGE SCALE GENOMIC DNA]</scope>
    <source>
        <strain evidence="2">KACC 13778</strain>
    </source>
</reference>